<protein>
    <recommendedName>
        <fullName evidence="4">DUF3106 domain-containing protein</fullName>
    </recommendedName>
</protein>
<proteinExistence type="predicted"/>
<feature type="region of interest" description="Disordered" evidence="1">
    <location>
        <begin position="250"/>
        <end position="294"/>
    </location>
</feature>
<dbReference type="Pfam" id="PF11304">
    <property type="entry name" value="DUF3106"/>
    <property type="match status" value="1"/>
</dbReference>
<feature type="region of interest" description="Disordered" evidence="1">
    <location>
        <begin position="183"/>
        <end position="210"/>
    </location>
</feature>
<sequence>MPLTAEHPTSSRTSVFAISLASVLLLGLAAGGIWCMGQVAMAPSTVPAYMAVDNTSHASLSSSTHAPRLRLSSSGLAWRELSETQRQILMPLREHWNAMGALAKRRWLVLADRYPKMDESERTKLVSRMTTWASLSAQQRNQARLNFESTKRLSAQELQTKWDEYQALSAAEKQRLAEQARKARAAKKAKRRIAVPKPQPAPAPSTPTVSHPVIVETQPIATPQAAPALQLPPVEHPQPAFAAPPEVTALPITVPQSMPSMDLPPLPAEDPAPAQDLDAHQSDPAPEHAPAPAQ</sequence>
<organism evidence="2 3">
    <name type="scientific">Comamonas kerstersii</name>
    <dbReference type="NCBI Taxonomy" id="225992"/>
    <lineage>
        <taxon>Bacteria</taxon>
        <taxon>Pseudomonadati</taxon>
        <taxon>Pseudomonadota</taxon>
        <taxon>Betaproteobacteria</taxon>
        <taxon>Burkholderiales</taxon>
        <taxon>Comamonadaceae</taxon>
        <taxon>Comamonas</taxon>
    </lineage>
</organism>
<comment type="caution">
    <text evidence="2">The sequence shown here is derived from an EMBL/GenBank/DDBJ whole genome shotgun (WGS) entry which is preliminary data.</text>
</comment>
<evidence type="ECO:0000313" key="3">
    <source>
        <dbReference type="Proteomes" id="UP000053300"/>
    </source>
</evidence>
<reference evidence="2 3" key="1">
    <citation type="submission" date="2015-12" db="EMBL/GenBank/DDBJ databases">
        <title>Complete genome sequence of a multi-drug resistant strain Acidovorax sp. 12322-1.</title>
        <authorList>
            <person name="Ming D."/>
            <person name="Wang M."/>
            <person name="Hu S."/>
            <person name="Zhou Y."/>
            <person name="Jiang T."/>
        </authorList>
    </citation>
    <scope>NUCLEOTIDE SEQUENCE [LARGE SCALE GENOMIC DNA]</scope>
    <source>
        <strain evidence="2 3">12322-1</strain>
    </source>
</reference>
<gene>
    <name evidence="2" type="ORF">AS359_05325</name>
</gene>
<dbReference type="Proteomes" id="UP000053300">
    <property type="component" value="Unassembled WGS sequence"/>
</dbReference>
<keyword evidence="3" id="KW-1185">Reference proteome</keyword>
<dbReference type="RefSeq" id="WP_058879604.1">
    <property type="nucleotide sequence ID" value="NZ_LPXH01000018.1"/>
</dbReference>
<dbReference type="STRING" id="225992.B5M06_00700"/>
<accession>A0A0W7Z3P7</accession>
<evidence type="ECO:0000313" key="2">
    <source>
        <dbReference type="EMBL" id="KUF41860.1"/>
    </source>
</evidence>
<dbReference type="AlphaFoldDB" id="A0A0W7Z3P7"/>
<evidence type="ECO:0000256" key="1">
    <source>
        <dbReference type="SAM" id="MobiDB-lite"/>
    </source>
</evidence>
<dbReference type="InterPro" id="IPR021455">
    <property type="entry name" value="DUF3106"/>
</dbReference>
<dbReference type="EMBL" id="LPXH01000018">
    <property type="protein sequence ID" value="KUF41860.1"/>
    <property type="molecule type" value="Genomic_DNA"/>
</dbReference>
<feature type="compositionally biased region" description="Basic residues" evidence="1">
    <location>
        <begin position="183"/>
        <end position="194"/>
    </location>
</feature>
<name>A0A0W7Z3P7_9BURK</name>
<evidence type="ECO:0008006" key="4">
    <source>
        <dbReference type="Google" id="ProtNLM"/>
    </source>
</evidence>